<keyword evidence="2 3" id="KW-0378">Hydrolase</keyword>
<dbReference type="InterPro" id="IPR036821">
    <property type="entry name" value="Peptide_deformylase_sf"/>
</dbReference>
<dbReference type="NCBIfam" id="NF001159">
    <property type="entry name" value="PRK00150.1-3"/>
    <property type="match status" value="1"/>
</dbReference>
<dbReference type="NCBIfam" id="TIGR00079">
    <property type="entry name" value="pept_deformyl"/>
    <property type="match status" value="1"/>
</dbReference>
<comment type="catalytic activity">
    <reaction evidence="2">
        <text>N-terminal N-formyl-L-methionyl-[peptide] + H2O = N-terminal L-methionyl-[peptide] + formate</text>
        <dbReference type="Rhea" id="RHEA:24420"/>
        <dbReference type="Rhea" id="RHEA-COMP:10639"/>
        <dbReference type="Rhea" id="RHEA-COMP:10640"/>
        <dbReference type="ChEBI" id="CHEBI:15377"/>
        <dbReference type="ChEBI" id="CHEBI:15740"/>
        <dbReference type="ChEBI" id="CHEBI:49298"/>
        <dbReference type="ChEBI" id="CHEBI:64731"/>
        <dbReference type="EC" id="3.5.1.88"/>
    </reaction>
</comment>
<dbReference type="CDD" id="cd00487">
    <property type="entry name" value="Pep_deformylase"/>
    <property type="match status" value="1"/>
</dbReference>
<dbReference type="PIRSF" id="PIRSF004749">
    <property type="entry name" value="Pep_def"/>
    <property type="match status" value="1"/>
</dbReference>
<proteinExistence type="inferred from homology"/>
<feature type="binding site" evidence="2">
    <location>
        <position position="130"/>
    </location>
    <ligand>
        <name>Fe cation</name>
        <dbReference type="ChEBI" id="CHEBI:24875"/>
    </ligand>
</feature>
<dbReference type="Gene3D" id="3.90.45.10">
    <property type="entry name" value="Peptide deformylase"/>
    <property type="match status" value="1"/>
</dbReference>
<dbReference type="GO" id="GO:0006412">
    <property type="term" value="P:translation"/>
    <property type="evidence" value="ECO:0007669"/>
    <property type="project" value="UniProtKB-UniRule"/>
</dbReference>
<dbReference type="AlphaFoldDB" id="A0A6M4IRL7"/>
<dbReference type="GO" id="GO:0046872">
    <property type="term" value="F:metal ion binding"/>
    <property type="evidence" value="ECO:0007669"/>
    <property type="project" value="UniProtKB-KW"/>
</dbReference>
<organism evidence="3 4">
    <name type="scientific">Gemmatimonas groenlandica</name>
    <dbReference type="NCBI Taxonomy" id="2732249"/>
    <lineage>
        <taxon>Bacteria</taxon>
        <taxon>Pseudomonadati</taxon>
        <taxon>Gemmatimonadota</taxon>
        <taxon>Gemmatimonadia</taxon>
        <taxon>Gemmatimonadales</taxon>
        <taxon>Gemmatimonadaceae</taxon>
        <taxon>Gemmatimonas</taxon>
    </lineage>
</organism>
<sequence>MSLLDIHVLGSPILRQETERVEQFTPELRRLVDDMFDTMDKAKGVGLAAPQVGRRERLAVVEVDDARLVVINPEIILKEGSVRGEEGCLSIPEVYADVDRFSRVIVRAQDIDGIWYEVEGTELLGRCLQHEIDHLHGRLFTDRLSLLKRRAAMREWEYEKAKYPKLLRVLPVGDLPKERDATTSDSKT</sequence>
<evidence type="ECO:0000313" key="4">
    <source>
        <dbReference type="Proteomes" id="UP000500938"/>
    </source>
</evidence>
<feature type="active site" evidence="2">
    <location>
        <position position="131"/>
    </location>
</feature>
<reference evidence="3 4" key="1">
    <citation type="submission" date="2020-05" db="EMBL/GenBank/DDBJ databases">
        <title>Complete genome sequence of Gemmatimonas greenlandica TET16.</title>
        <authorList>
            <person name="Zeng Y."/>
        </authorList>
    </citation>
    <scope>NUCLEOTIDE SEQUENCE [LARGE SCALE GENOMIC DNA]</scope>
    <source>
        <strain evidence="3 4">TET16</strain>
    </source>
</reference>
<dbReference type="SUPFAM" id="SSF56420">
    <property type="entry name" value="Peptide deformylase"/>
    <property type="match status" value="1"/>
</dbReference>
<evidence type="ECO:0000313" key="3">
    <source>
        <dbReference type="EMBL" id="QJR36147.1"/>
    </source>
</evidence>
<dbReference type="PANTHER" id="PTHR10458">
    <property type="entry name" value="PEPTIDE DEFORMYLASE"/>
    <property type="match status" value="1"/>
</dbReference>
<dbReference type="RefSeq" id="WP_171225582.1">
    <property type="nucleotide sequence ID" value="NZ_CP053085.1"/>
</dbReference>
<protein>
    <recommendedName>
        <fullName evidence="2">Peptide deformylase</fullName>
        <shortName evidence="2">PDF</shortName>
        <ecNumber evidence="2">3.5.1.88</ecNumber>
    </recommendedName>
    <alternativeName>
        <fullName evidence="2">Polypeptide deformylase</fullName>
    </alternativeName>
</protein>
<feature type="binding site" evidence="2">
    <location>
        <position position="88"/>
    </location>
    <ligand>
        <name>Fe cation</name>
        <dbReference type="ChEBI" id="CHEBI:24875"/>
    </ligand>
</feature>
<keyword evidence="4" id="KW-1185">Reference proteome</keyword>
<comment type="function">
    <text evidence="2">Removes the formyl group from the N-terminal Met of newly synthesized proteins. Requires at least a dipeptide for an efficient rate of reaction. N-terminal L-methionine is a prerequisite for activity but the enzyme has broad specificity at other positions.</text>
</comment>
<evidence type="ECO:0000256" key="1">
    <source>
        <dbReference type="ARBA" id="ARBA00010759"/>
    </source>
</evidence>
<dbReference type="InterPro" id="IPR023635">
    <property type="entry name" value="Peptide_deformylase"/>
</dbReference>
<dbReference type="PRINTS" id="PR01576">
    <property type="entry name" value="PDEFORMYLASE"/>
</dbReference>
<comment type="similarity">
    <text evidence="1 2">Belongs to the polypeptide deformylase family.</text>
</comment>
<keyword evidence="2" id="KW-0479">Metal-binding</keyword>
<dbReference type="Pfam" id="PF01327">
    <property type="entry name" value="Pep_deformylase"/>
    <property type="match status" value="1"/>
</dbReference>
<dbReference type="EMBL" id="CP053085">
    <property type="protein sequence ID" value="QJR36147.1"/>
    <property type="molecule type" value="Genomic_DNA"/>
</dbReference>
<comment type="cofactor">
    <cofactor evidence="2">
        <name>Fe(2+)</name>
        <dbReference type="ChEBI" id="CHEBI:29033"/>
    </cofactor>
    <text evidence="2">Binds 1 Fe(2+) ion.</text>
</comment>
<dbReference type="GO" id="GO:0042586">
    <property type="term" value="F:peptide deformylase activity"/>
    <property type="evidence" value="ECO:0007669"/>
    <property type="project" value="UniProtKB-UniRule"/>
</dbReference>
<keyword evidence="2" id="KW-0648">Protein biosynthesis</keyword>
<accession>A0A6M4IRL7</accession>
<gene>
    <name evidence="2 3" type="primary">def</name>
    <name evidence="3" type="ORF">HKW67_11850</name>
</gene>
<keyword evidence="2" id="KW-0408">Iron</keyword>
<dbReference type="Proteomes" id="UP000500938">
    <property type="component" value="Chromosome"/>
</dbReference>
<feature type="binding site" evidence="2">
    <location>
        <position position="134"/>
    </location>
    <ligand>
        <name>Fe cation</name>
        <dbReference type="ChEBI" id="CHEBI:24875"/>
    </ligand>
</feature>
<dbReference type="KEGG" id="ggr:HKW67_11850"/>
<dbReference type="HAMAP" id="MF_00163">
    <property type="entry name" value="Pep_deformylase"/>
    <property type="match status" value="1"/>
</dbReference>
<name>A0A6M4IRL7_9BACT</name>
<evidence type="ECO:0000256" key="2">
    <source>
        <dbReference type="HAMAP-Rule" id="MF_00163"/>
    </source>
</evidence>
<dbReference type="PANTHER" id="PTHR10458:SF22">
    <property type="entry name" value="PEPTIDE DEFORMYLASE"/>
    <property type="match status" value="1"/>
</dbReference>
<dbReference type="EC" id="3.5.1.88" evidence="2"/>